<keyword evidence="1" id="KW-0805">Transcription regulation</keyword>
<keyword evidence="3" id="KW-0804">Transcription</keyword>
<feature type="domain" description="HTH tetR-type" evidence="6">
    <location>
        <begin position="54"/>
        <end position="113"/>
    </location>
</feature>
<evidence type="ECO:0000256" key="4">
    <source>
        <dbReference type="PROSITE-ProRule" id="PRU00335"/>
    </source>
</evidence>
<evidence type="ECO:0000256" key="3">
    <source>
        <dbReference type="ARBA" id="ARBA00023163"/>
    </source>
</evidence>
<protein>
    <submittedName>
        <fullName evidence="7">ANTAR domain-containing protein</fullName>
    </submittedName>
</protein>
<dbReference type="PANTHER" id="PTHR30055">
    <property type="entry name" value="HTH-TYPE TRANSCRIPTIONAL REGULATOR RUTR"/>
    <property type="match status" value="1"/>
</dbReference>
<evidence type="ECO:0000256" key="2">
    <source>
        <dbReference type="ARBA" id="ARBA00023125"/>
    </source>
</evidence>
<dbReference type="RefSeq" id="WP_397713006.1">
    <property type="nucleotide sequence ID" value="NZ_JBIRGN010000003.1"/>
</dbReference>
<feature type="DNA-binding region" description="H-T-H motif" evidence="4">
    <location>
        <begin position="76"/>
        <end position="95"/>
    </location>
</feature>
<evidence type="ECO:0000259" key="5">
    <source>
        <dbReference type="PROSITE" id="PS50921"/>
    </source>
</evidence>
<dbReference type="PANTHER" id="PTHR30055:SF234">
    <property type="entry name" value="HTH-TYPE TRANSCRIPTIONAL REGULATOR BETI"/>
    <property type="match status" value="1"/>
</dbReference>
<dbReference type="PROSITE" id="PS50921">
    <property type="entry name" value="ANTAR"/>
    <property type="match status" value="1"/>
</dbReference>
<gene>
    <name evidence="7" type="ORF">ACH4F9_19085</name>
</gene>
<dbReference type="Pfam" id="PF21597">
    <property type="entry name" value="TetR_C_43"/>
    <property type="match status" value="1"/>
</dbReference>
<dbReference type="InterPro" id="IPR011006">
    <property type="entry name" value="CheY-like_superfamily"/>
</dbReference>
<dbReference type="SUPFAM" id="SSF48498">
    <property type="entry name" value="Tetracyclin repressor-like, C-terminal domain"/>
    <property type="match status" value="1"/>
</dbReference>
<dbReference type="Pfam" id="PF03861">
    <property type="entry name" value="ANTAR"/>
    <property type="match status" value="1"/>
</dbReference>
<dbReference type="SUPFAM" id="SSF46689">
    <property type="entry name" value="Homeodomain-like"/>
    <property type="match status" value="1"/>
</dbReference>
<dbReference type="Gene3D" id="1.10.357.10">
    <property type="entry name" value="Tetracycline Repressor, domain 2"/>
    <property type="match status" value="1"/>
</dbReference>
<dbReference type="InterPro" id="IPR009057">
    <property type="entry name" value="Homeodomain-like_sf"/>
</dbReference>
<evidence type="ECO:0000313" key="7">
    <source>
        <dbReference type="EMBL" id="MFH8547110.1"/>
    </source>
</evidence>
<dbReference type="Gene3D" id="1.10.10.10">
    <property type="entry name" value="Winged helix-like DNA-binding domain superfamily/Winged helix DNA-binding domain"/>
    <property type="match status" value="1"/>
</dbReference>
<dbReference type="PROSITE" id="PS50977">
    <property type="entry name" value="HTH_TETR_2"/>
    <property type="match status" value="1"/>
</dbReference>
<dbReference type="PRINTS" id="PR00455">
    <property type="entry name" value="HTHTETR"/>
</dbReference>
<name>A0ABW7QSJ4_9ACTN</name>
<dbReference type="Pfam" id="PF00440">
    <property type="entry name" value="TetR_N"/>
    <property type="match status" value="1"/>
</dbReference>
<dbReference type="InterPro" id="IPR036388">
    <property type="entry name" value="WH-like_DNA-bd_sf"/>
</dbReference>
<dbReference type="InterPro" id="IPR050109">
    <property type="entry name" value="HTH-type_TetR-like_transc_reg"/>
</dbReference>
<organism evidence="7 8">
    <name type="scientific">Streptomyces longisporoflavus</name>
    <dbReference type="NCBI Taxonomy" id="28044"/>
    <lineage>
        <taxon>Bacteria</taxon>
        <taxon>Bacillati</taxon>
        <taxon>Actinomycetota</taxon>
        <taxon>Actinomycetes</taxon>
        <taxon>Kitasatosporales</taxon>
        <taxon>Streptomycetaceae</taxon>
        <taxon>Streptomyces</taxon>
    </lineage>
</organism>
<dbReference type="InterPro" id="IPR005561">
    <property type="entry name" value="ANTAR"/>
</dbReference>
<dbReference type="InterPro" id="IPR001647">
    <property type="entry name" value="HTH_TetR"/>
</dbReference>
<dbReference type="EMBL" id="JBIRGQ010000003">
    <property type="protein sequence ID" value="MFH8547110.1"/>
    <property type="molecule type" value="Genomic_DNA"/>
</dbReference>
<sequence>MDRTECDTEDDQVARALAEPVRDIAHTPQELAFRLAELKSRSAGSSPASTEDEQDRLARVLRAAREVFGERGYGAPMEDVARRARVGAGSVYRRFPTKDALVRRVALEETALLAEQAREALAWEHEPGKALARFVRVAVESGSGRLVHPDAMVDPSSEEPAVVVLTQYTEELLNEARAAGEVRVDITVQHVLALIGSSPPAHPEPSVRAASCARFLDIMLTGLRDEQRSARTVSDQLSAALRRRVPIEQAKGHLAERFGIDDGQAFDLLRRHARRHRRKLSDVASEVIEGTSDIESLSGPRPERH</sequence>
<dbReference type="SUPFAM" id="SSF52172">
    <property type="entry name" value="CheY-like"/>
    <property type="match status" value="1"/>
</dbReference>
<evidence type="ECO:0000313" key="8">
    <source>
        <dbReference type="Proteomes" id="UP001610818"/>
    </source>
</evidence>
<dbReference type="Proteomes" id="UP001610818">
    <property type="component" value="Unassembled WGS sequence"/>
</dbReference>
<dbReference type="SMART" id="SM01012">
    <property type="entry name" value="ANTAR"/>
    <property type="match status" value="1"/>
</dbReference>
<dbReference type="InterPro" id="IPR049445">
    <property type="entry name" value="TetR_SbtR-like_C"/>
</dbReference>
<keyword evidence="8" id="KW-1185">Reference proteome</keyword>
<keyword evidence="2 4" id="KW-0238">DNA-binding</keyword>
<reference evidence="7 8" key="1">
    <citation type="submission" date="2024-10" db="EMBL/GenBank/DDBJ databases">
        <title>The Natural Products Discovery Center: Release of the First 8490 Sequenced Strains for Exploring Actinobacteria Biosynthetic Diversity.</title>
        <authorList>
            <person name="Kalkreuter E."/>
            <person name="Kautsar S.A."/>
            <person name="Yang D."/>
            <person name="Bader C.D."/>
            <person name="Teijaro C.N."/>
            <person name="Fluegel L."/>
            <person name="Davis C.M."/>
            <person name="Simpson J.R."/>
            <person name="Lauterbach L."/>
            <person name="Steele A.D."/>
            <person name="Gui C."/>
            <person name="Meng S."/>
            <person name="Li G."/>
            <person name="Viehrig K."/>
            <person name="Ye F."/>
            <person name="Su P."/>
            <person name="Kiefer A.F."/>
            <person name="Nichols A."/>
            <person name="Cepeda A.J."/>
            <person name="Yan W."/>
            <person name="Fan B."/>
            <person name="Jiang Y."/>
            <person name="Adhikari A."/>
            <person name="Zheng C.-J."/>
            <person name="Schuster L."/>
            <person name="Cowan T.M."/>
            <person name="Smanski M.J."/>
            <person name="Chevrette M.G."/>
            <person name="De Carvalho L.P.S."/>
            <person name="Shen B."/>
        </authorList>
    </citation>
    <scope>NUCLEOTIDE SEQUENCE [LARGE SCALE GENOMIC DNA]</scope>
    <source>
        <strain evidence="7 8">NPDC017990</strain>
    </source>
</reference>
<proteinExistence type="predicted"/>
<feature type="domain" description="ANTAR" evidence="5">
    <location>
        <begin position="227"/>
        <end position="288"/>
    </location>
</feature>
<comment type="caution">
    <text evidence="7">The sequence shown here is derived from an EMBL/GenBank/DDBJ whole genome shotgun (WGS) entry which is preliminary data.</text>
</comment>
<accession>A0ABW7QSJ4</accession>
<evidence type="ECO:0000256" key="1">
    <source>
        <dbReference type="ARBA" id="ARBA00023015"/>
    </source>
</evidence>
<dbReference type="InterPro" id="IPR036271">
    <property type="entry name" value="Tet_transcr_reg_TetR-rel_C_sf"/>
</dbReference>
<evidence type="ECO:0000259" key="6">
    <source>
        <dbReference type="PROSITE" id="PS50977"/>
    </source>
</evidence>